<reference evidence="6 7" key="1">
    <citation type="submission" date="2019-01" db="EMBL/GenBank/DDBJ databases">
        <title>A draft genome assembly of the solar-powered sea slug Elysia chlorotica.</title>
        <authorList>
            <person name="Cai H."/>
            <person name="Li Q."/>
            <person name="Fang X."/>
            <person name="Li J."/>
            <person name="Curtis N.E."/>
            <person name="Altenburger A."/>
            <person name="Shibata T."/>
            <person name="Feng M."/>
            <person name="Maeda T."/>
            <person name="Schwartz J.A."/>
            <person name="Shigenobu S."/>
            <person name="Lundholm N."/>
            <person name="Nishiyama T."/>
            <person name="Yang H."/>
            <person name="Hasebe M."/>
            <person name="Li S."/>
            <person name="Pierce S.K."/>
            <person name="Wang J."/>
        </authorList>
    </citation>
    <scope>NUCLEOTIDE SEQUENCE [LARGE SCALE GENOMIC DNA]</scope>
    <source>
        <strain evidence="6">EC2010</strain>
        <tissue evidence="6">Whole organism of an adult</tissue>
    </source>
</reference>
<feature type="region of interest" description="Disordered" evidence="3">
    <location>
        <begin position="987"/>
        <end position="1011"/>
    </location>
</feature>
<dbReference type="GO" id="GO:0031410">
    <property type="term" value="C:cytoplasmic vesicle"/>
    <property type="evidence" value="ECO:0007669"/>
    <property type="project" value="TreeGrafter"/>
</dbReference>
<dbReference type="InterPro" id="IPR037516">
    <property type="entry name" value="Tripartite_DENN"/>
</dbReference>
<protein>
    <recommendedName>
        <fullName evidence="8">UDENN domain-containing protein</fullName>
    </recommendedName>
</protein>
<dbReference type="InterPro" id="IPR043153">
    <property type="entry name" value="DENN_C"/>
</dbReference>
<dbReference type="Gene3D" id="2.100.10.50">
    <property type="match status" value="1"/>
</dbReference>
<dbReference type="InterPro" id="IPR005112">
    <property type="entry name" value="dDENN_dom"/>
</dbReference>
<dbReference type="InterPro" id="IPR001194">
    <property type="entry name" value="cDENN_dom"/>
</dbReference>
<dbReference type="GO" id="GO:0005085">
    <property type="term" value="F:guanyl-nucleotide exchange factor activity"/>
    <property type="evidence" value="ECO:0007669"/>
    <property type="project" value="UniProtKB-KW"/>
</dbReference>
<dbReference type="InterPro" id="IPR005113">
    <property type="entry name" value="uDENN_dom"/>
</dbReference>
<evidence type="ECO:0008006" key="8">
    <source>
        <dbReference type="Google" id="ProtNLM"/>
    </source>
</evidence>
<comment type="caution">
    <text evidence="6">The sequence shown here is derived from an EMBL/GenBank/DDBJ whole genome shotgun (WGS) entry which is preliminary data.</text>
</comment>
<dbReference type="SMART" id="SM00799">
    <property type="entry name" value="DENN"/>
    <property type="match status" value="1"/>
</dbReference>
<evidence type="ECO:0000259" key="5">
    <source>
        <dbReference type="PROSITE" id="PS51498"/>
    </source>
</evidence>
<keyword evidence="1" id="KW-0344">Guanine-nucleotide releasing factor</keyword>
<feature type="compositionally biased region" description="Low complexity" evidence="3">
    <location>
        <begin position="1032"/>
        <end position="1046"/>
    </location>
</feature>
<dbReference type="InterPro" id="IPR023341">
    <property type="entry name" value="MABP"/>
</dbReference>
<dbReference type="SMART" id="SM00801">
    <property type="entry name" value="dDENN"/>
    <property type="match status" value="1"/>
</dbReference>
<dbReference type="PROSITE" id="PS50211">
    <property type="entry name" value="DENN"/>
    <property type="match status" value="1"/>
</dbReference>
<evidence type="ECO:0000256" key="2">
    <source>
        <dbReference type="PROSITE-ProRule" id="PRU00708"/>
    </source>
</evidence>
<dbReference type="InterPro" id="IPR002885">
    <property type="entry name" value="PPR_rpt"/>
</dbReference>
<dbReference type="Pfam" id="PF03455">
    <property type="entry name" value="dDENN"/>
    <property type="match status" value="1"/>
</dbReference>
<evidence type="ECO:0000256" key="1">
    <source>
        <dbReference type="ARBA" id="ARBA00022658"/>
    </source>
</evidence>
<dbReference type="GO" id="GO:0032483">
    <property type="term" value="P:regulation of Rab protein signal transduction"/>
    <property type="evidence" value="ECO:0007669"/>
    <property type="project" value="TreeGrafter"/>
</dbReference>
<dbReference type="PANTHER" id="PTHR12296:SF30">
    <property type="entry name" value="DENN DOMAIN-CONTAINING PROTEIN CRAG"/>
    <property type="match status" value="1"/>
</dbReference>
<evidence type="ECO:0000313" key="7">
    <source>
        <dbReference type="Proteomes" id="UP000271974"/>
    </source>
</evidence>
<feature type="compositionally biased region" description="Polar residues" evidence="3">
    <location>
        <begin position="1189"/>
        <end position="1202"/>
    </location>
</feature>
<dbReference type="Gene3D" id="1.25.40.10">
    <property type="entry name" value="Tetratricopeptide repeat domain"/>
    <property type="match status" value="1"/>
</dbReference>
<feature type="region of interest" description="Disordered" evidence="3">
    <location>
        <begin position="1030"/>
        <end position="1070"/>
    </location>
</feature>
<dbReference type="PROSITE" id="PS51498">
    <property type="entry name" value="MABP"/>
    <property type="match status" value="1"/>
</dbReference>
<dbReference type="SMART" id="SM00800">
    <property type="entry name" value="uDENN"/>
    <property type="match status" value="1"/>
</dbReference>
<feature type="compositionally biased region" description="Polar residues" evidence="3">
    <location>
        <begin position="990"/>
        <end position="1010"/>
    </location>
</feature>
<dbReference type="OrthoDB" id="75250at2759"/>
<feature type="compositionally biased region" description="Polar residues" evidence="3">
    <location>
        <begin position="1047"/>
        <end position="1070"/>
    </location>
</feature>
<keyword evidence="7" id="KW-1185">Reference proteome</keyword>
<evidence type="ECO:0000313" key="6">
    <source>
        <dbReference type="EMBL" id="RUS86371.1"/>
    </source>
</evidence>
<feature type="compositionally biased region" description="Low complexity" evidence="3">
    <location>
        <begin position="919"/>
        <end position="928"/>
    </location>
</feature>
<evidence type="ECO:0000259" key="4">
    <source>
        <dbReference type="PROSITE" id="PS50211"/>
    </source>
</evidence>
<feature type="repeat" description="PPR" evidence="2">
    <location>
        <begin position="800"/>
        <end position="834"/>
    </location>
</feature>
<dbReference type="Pfam" id="PF03456">
    <property type="entry name" value="uDENN"/>
    <property type="match status" value="1"/>
</dbReference>
<name>A0A3S0ZYS8_ELYCH</name>
<dbReference type="PANTHER" id="PTHR12296">
    <property type="entry name" value="DENN DOMAIN-CONTAINING PROTEIN 4"/>
    <property type="match status" value="1"/>
</dbReference>
<dbReference type="Proteomes" id="UP000271974">
    <property type="component" value="Unassembled WGS sequence"/>
</dbReference>
<dbReference type="InterPro" id="IPR051696">
    <property type="entry name" value="DENN_Domain_GEFs"/>
</dbReference>
<organism evidence="6 7">
    <name type="scientific">Elysia chlorotica</name>
    <name type="common">Eastern emerald elysia</name>
    <name type="synonym">Sea slug</name>
    <dbReference type="NCBI Taxonomy" id="188477"/>
    <lineage>
        <taxon>Eukaryota</taxon>
        <taxon>Metazoa</taxon>
        <taxon>Spiralia</taxon>
        <taxon>Lophotrochozoa</taxon>
        <taxon>Mollusca</taxon>
        <taxon>Gastropoda</taxon>
        <taxon>Heterobranchia</taxon>
        <taxon>Euthyneura</taxon>
        <taxon>Panpulmonata</taxon>
        <taxon>Sacoglossa</taxon>
        <taxon>Placobranchoidea</taxon>
        <taxon>Plakobranchidae</taxon>
        <taxon>Elysia</taxon>
    </lineage>
</organism>
<dbReference type="Gene3D" id="3.40.50.11500">
    <property type="match status" value="1"/>
</dbReference>
<accession>A0A3S0ZYS8</accession>
<feature type="region of interest" description="Disordered" evidence="3">
    <location>
        <begin position="919"/>
        <end position="952"/>
    </location>
</feature>
<feature type="domain" description="MABP" evidence="5">
    <location>
        <begin position="38"/>
        <end position="195"/>
    </location>
</feature>
<dbReference type="STRING" id="188477.A0A3S0ZYS8"/>
<dbReference type="Pfam" id="PF02141">
    <property type="entry name" value="DENN"/>
    <property type="match status" value="1"/>
</dbReference>
<gene>
    <name evidence="6" type="ORF">EGW08_005889</name>
</gene>
<feature type="domain" description="UDENN" evidence="4">
    <location>
        <begin position="187"/>
        <end position="643"/>
    </location>
</feature>
<feature type="region of interest" description="Disordered" evidence="3">
    <location>
        <begin position="1189"/>
        <end position="1231"/>
    </location>
</feature>
<proteinExistence type="predicted"/>
<dbReference type="EMBL" id="RQTK01000141">
    <property type="protein sequence ID" value="RUS86371.1"/>
    <property type="molecule type" value="Genomic_DNA"/>
</dbReference>
<dbReference type="PROSITE" id="PS51375">
    <property type="entry name" value="PPR"/>
    <property type="match status" value="1"/>
</dbReference>
<dbReference type="InterPro" id="IPR011990">
    <property type="entry name" value="TPR-like_helical_dom_sf"/>
</dbReference>
<sequence length="1535" mass="173188">MEDRRVADYFVVAGLDPNQQLPLEEFSNEAITKPSSRLDPITDITVINRSQAEKIPKGYECLEVTPTGYPANLNHGSIRCPDMFICYKRGRDKPPLKDLGILYEGKERVMEGCEVVHTTMKGNPANINNSSSSRIYITYRRAEKSASSDTLVVVDICVILGNRGEEPPLTFLKIGKNLNKGMLGSDVFLCYKKAMVKHDVLAYKASILDRYPMEDYEDFPLPEPVPMFCLPMGATIECWSAEAQHPMPNFSTFILTGAAGEKVYGAAVGFYEEYREEDLTDMQMRALSLKKKSIREQYQIKKTVHVRKSISLLSHWPFFDAFKKFLSQLYKISITGPHNVPLERHISHFMYVVPYPSPERPRILVELTKESLSLCMPEDSPFPQSGASFITLLRDLGPELAMNLLLFVLLESKILLHSLRPTVLTEVAEAVSTMIFPFQWQCPYIPLCPLGLSDVLNAPCPFLVGVDSRYFDLYDPPPDVICVDLDTNRIYLPEDKKSMNYKLLPKKPARVMQESLSRLYDRVSLPSAKKHDSEEVSLESAHHDAEFRRKKQDVSLLMQLELAIQEVFLRFTASIFKDYKHHLNPITTKATSRATGAGSLFDMQAFIKTRDKINAKFYSQMMQTQMFFKFIEERSFVSDKDDSLAFFDECTEKVDEMKDEPKLIELENTQTSERTVFIMPPEPVDLPEGVSYHYNGFPSLKPELFLSTKKSSTQTPAKLVCPNSPHARRSKQEVKSAQKIALQQAENPETWAKCLLSYCYSLWFVVFPAYVQFQPKKYEALKVGFAVLKKMQEEDLITIDELCYRVLMQLAGQYNKPGLAVQVFSEMKRQGVHPNAITYGYYNKVMLEAKWPSRQSKAHLRWMKIRNVVIAVAQFRKTVRRRSLSLYSNSGSELDKISHASVDSCMCDGQSSTSTCTATTHAGSSGAGQITKGCLVRRRHRSAGESQSRPSRSFSLFASWRPPRYNSGSHNSTEGSHKLVHSEAVKTEQLDSTGSSISPSGTQQLSTVSEYVSGDRRGIVNKCEDPEYANASNASSSVSSSSPSHSFQQLNCSNSSVPQTQEPNSSLNSSVPLVTINESDVSSQDQCKTDTSAVAMEVEMSTCSRCTKCNRLIYDEEIMAGWSAEDSNLNTRSISAQLHPISSFSSLKQDYRGDSNVVFNPDQGFPVKEKLLATSGESDALLLADTATGTSSDDLASGTSSGAVDLSPTAHHPLAPSPPPAESSPPHEYLRSGMGTVLTASQETRQHPSLCLLPEKDGACGAVRLESHRNISWAVSSIMNIIIKLSQLSSQTFLFFSLCLFIRCTATSDPVVVPYLSPLVLRKEVEYVLDHEGNTCLSSDSFVEEHPIIFWNMIWFFRRIEVPSHFVSFLLSSKAFFCNKTEVRMYTNRNILIRPQWDNIRIHDEVGLPMYLLWRARDSFLIMSFTIFSIPRIMCDIKKSIESNDVVTAIKLIAGDRRGSHDRQRRFRSMYREILFLSFAACGRHNIDHDAFDREYAEAFETKLHSVEVRRLQLDDHPKGINIQFCRQVFCELEL</sequence>
<evidence type="ECO:0000256" key="3">
    <source>
        <dbReference type="SAM" id="MobiDB-lite"/>
    </source>
</evidence>